<dbReference type="Proteomes" id="UP001287356">
    <property type="component" value="Unassembled WGS sequence"/>
</dbReference>
<feature type="transmembrane region" description="Helical" evidence="1">
    <location>
        <begin position="219"/>
        <end position="240"/>
    </location>
</feature>
<comment type="caution">
    <text evidence="2">The sequence shown here is derived from an EMBL/GenBank/DDBJ whole genome shotgun (WGS) entry which is preliminary data.</text>
</comment>
<feature type="transmembrane region" description="Helical" evidence="1">
    <location>
        <begin position="12"/>
        <end position="35"/>
    </location>
</feature>
<evidence type="ECO:0000313" key="3">
    <source>
        <dbReference type="Proteomes" id="UP001287356"/>
    </source>
</evidence>
<feature type="transmembrane region" description="Helical" evidence="1">
    <location>
        <begin position="252"/>
        <end position="273"/>
    </location>
</feature>
<reference evidence="2" key="2">
    <citation type="submission" date="2023-06" db="EMBL/GenBank/DDBJ databases">
        <authorList>
            <consortium name="Lawrence Berkeley National Laboratory"/>
            <person name="Haridas S."/>
            <person name="Hensen N."/>
            <person name="Bonometti L."/>
            <person name="Westerberg I."/>
            <person name="Brannstrom I.O."/>
            <person name="Guillou S."/>
            <person name="Cros-Aarteil S."/>
            <person name="Calhoun S."/>
            <person name="Kuo A."/>
            <person name="Mondo S."/>
            <person name="Pangilinan J."/>
            <person name="Riley R."/>
            <person name="Labutti K."/>
            <person name="Andreopoulos B."/>
            <person name="Lipzen A."/>
            <person name="Chen C."/>
            <person name="Yanf M."/>
            <person name="Daum C."/>
            <person name="Ng V."/>
            <person name="Clum A."/>
            <person name="Steindorff A."/>
            <person name="Ohm R."/>
            <person name="Martin F."/>
            <person name="Silar P."/>
            <person name="Natvig D."/>
            <person name="Lalanne C."/>
            <person name="Gautier V."/>
            <person name="Ament-Velasquez S.L."/>
            <person name="Kruys A."/>
            <person name="Hutchinson M.I."/>
            <person name="Powell A.J."/>
            <person name="Barry K."/>
            <person name="Miller A.N."/>
            <person name="Grigoriev I.V."/>
            <person name="Debuchy R."/>
            <person name="Gladieux P."/>
            <person name="Thoren M.H."/>
            <person name="Johannesson H."/>
        </authorList>
    </citation>
    <scope>NUCLEOTIDE SEQUENCE</scope>
    <source>
        <strain evidence="2">CBS 958.72</strain>
    </source>
</reference>
<gene>
    <name evidence="2" type="ORF">B0T24DRAFT_633032</name>
</gene>
<organism evidence="2 3">
    <name type="scientific">Lasiosphaeria ovina</name>
    <dbReference type="NCBI Taxonomy" id="92902"/>
    <lineage>
        <taxon>Eukaryota</taxon>
        <taxon>Fungi</taxon>
        <taxon>Dikarya</taxon>
        <taxon>Ascomycota</taxon>
        <taxon>Pezizomycotina</taxon>
        <taxon>Sordariomycetes</taxon>
        <taxon>Sordariomycetidae</taxon>
        <taxon>Sordariales</taxon>
        <taxon>Lasiosphaeriaceae</taxon>
        <taxon>Lasiosphaeria</taxon>
    </lineage>
</organism>
<feature type="transmembrane region" description="Helical" evidence="1">
    <location>
        <begin position="143"/>
        <end position="164"/>
    </location>
</feature>
<feature type="transmembrane region" description="Helical" evidence="1">
    <location>
        <begin position="67"/>
        <end position="86"/>
    </location>
</feature>
<name>A0AAE0N4C1_9PEZI</name>
<keyword evidence="1" id="KW-1133">Transmembrane helix</keyword>
<keyword evidence="3" id="KW-1185">Reference proteome</keyword>
<keyword evidence="1" id="KW-0472">Membrane</keyword>
<dbReference type="EMBL" id="JAULSN010000006">
    <property type="protein sequence ID" value="KAK3369688.1"/>
    <property type="molecule type" value="Genomic_DNA"/>
</dbReference>
<keyword evidence="1" id="KW-0812">Transmembrane</keyword>
<evidence type="ECO:0000256" key="1">
    <source>
        <dbReference type="SAM" id="Phobius"/>
    </source>
</evidence>
<protein>
    <submittedName>
        <fullName evidence="2">Uncharacterized protein</fullName>
    </submittedName>
</protein>
<accession>A0AAE0N4C1</accession>
<evidence type="ECO:0000313" key="2">
    <source>
        <dbReference type="EMBL" id="KAK3369688.1"/>
    </source>
</evidence>
<reference evidence="2" key="1">
    <citation type="journal article" date="2023" name="Mol. Phylogenet. Evol.">
        <title>Genome-scale phylogeny and comparative genomics of the fungal order Sordariales.</title>
        <authorList>
            <person name="Hensen N."/>
            <person name="Bonometti L."/>
            <person name="Westerberg I."/>
            <person name="Brannstrom I.O."/>
            <person name="Guillou S."/>
            <person name="Cros-Aarteil S."/>
            <person name="Calhoun S."/>
            <person name="Haridas S."/>
            <person name="Kuo A."/>
            <person name="Mondo S."/>
            <person name="Pangilinan J."/>
            <person name="Riley R."/>
            <person name="LaButti K."/>
            <person name="Andreopoulos B."/>
            <person name="Lipzen A."/>
            <person name="Chen C."/>
            <person name="Yan M."/>
            <person name="Daum C."/>
            <person name="Ng V."/>
            <person name="Clum A."/>
            <person name="Steindorff A."/>
            <person name="Ohm R.A."/>
            <person name="Martin F."/>
            <person name="Silar P."/>
            <person name="Natvig D.O."/>
            <person name="Lalanne C."/>
            <person name="Gautier V."/>
            <person name="Ament-Velasquez S.L."/>
            <person name="Kruys A."/>
            <person name="Hutchinson M.I."/>
            <person name="Powell A.J."/>
            <person name="Barry K."/>
            <person name="Miller A.N."/>
            <person name="Grigoriev I.V."/>
            <person name="Debuchy R."/>
            <person name="Gladieux P."/>
            <person name="Hiltunen Thoren M."/>
            <person name="Johannesson H."/>
        </authorList>
    </citation>
    <scope>NUCLEOTIDE SEQUENCE</scope>
    <source>
        <strain evidence="2">CBS 958.72</strain>
    </source>
</reference>
<dbReference type="AlphaFoldDB" id="A0AAE0N4C1"/>
<feature type="transmembrane region" description="Helical" evidence="1">
    <location>
        <begin position="98"/>
        <end position="123"/>
    </location>
</feature>
<sequence>MLKLVAIQHGSWMFTTLCLIMIVGWAAIQTLLLLLHSRSMDEIDMAIVVRTTRTLNHSLTGAEDNWLHLYMAFHLPFFGYPSYLFAFGDWDPQGHSGVLYVLLTVWYAVVYVVSSLAFVILWPSSISGWIALLTGSLDNTSRYFWKRLLLFIFLLFPMTTAMVFSTIHFAEKAKHILGTNNIFPEIGAKDFYIFQLLLNYDSRALQILLHDMSNQLSNVLFFALALGLMVFLYSFLFVPWSTKIDPPRSLRVWVSIGNTLFGGAVFLFVLLCYDPQNTYQPDWTEWLG</sequence>
<proteinExistence type="predicted"/>